<comment type="caution">
    <text evidence="2">The sequence shown here is derived from an EMBL/GenBank/DDBJ whole genome shotgun (WGS) entry which is preliminary data.</text>
</comment>
<evidence type="ECO:0000256" key="1">
    <source>
        <dbReference type="SAM" id="MobiDB-lite"/>
    </source>
</evidence>
<organism evidence="2 3">
    <name type="scientific">Adlercreutzia caecimuris</name>
    <dbReference type="NCBI Taxonomy" id="671266"/>
    <lineage>
        <taxon>Bacteria</taxon>
        <taxon>Bacillati</taxon>
        <taxon>Actinomycetota</taxon>
        <taxon>Coriobacteriia</taxon>
        <taxon>Eggerthellales</taxon>
        <taxon>Eggerthellaceae</taxon>
        <taxon>Adlercreutzia</taxon>
    </lineage>
</organism>
<gene>
    <name evidence="2" type="ORF">E5986_04250</name>
</gene>
<dbReference type="EMBL" id="SSTJ01000003">
    <property type="protein sequence ID" value="THG38069.1"/>
    <property type="molecule type" value="Genomic_DNA"/>
</dbReference>
<dbReference type="AlphaFoldDB" id="A0A4S4G3B5"/>
<evidence type="ECO:0000313" key="2">
    <source>
        <dbReference type="EMBL" id="THG38069.1"/>
    </source>
</evidence>
<reference evidence="2 3" key="1">
    <citation type="submission" date="2019-04" db="EMBL/GenBank/DDBJ databases">
        <title>Microbes associate with the intestines of laboratory mice.</title>
        <authorList>
            <person name="Navarre W."/>
            <person name="Wong E."/>
            <person name="Huang K.C."/>
            <person name="Tropini C."/>
            <person name="Ng K."/>
            <person name="Yu B."/>
        </authorList>
    </citation>
    <scope>NUCLEOTIDE SEQUENCE [LARGE SCALE GENOMIC DNA]</scope>
    <source>
        <strain evidence="2 3">NM80_B27</strain>
    </source>
</reference>
<protein>
    <submittedName>
        <fullName evidence="2">Uncharacterized protein</fullName>
    </submittedName>
</protein>
<dbReference type="GeneID" id="82191954"/>
<accession>A0A4S4G3B5</accession>
<dbReference type="Proteomes" id="UP000308978">
    <property type="component" value="Unassembled WGS sequence"/>
</dbReference>
<sequence>MEAAAPSPAVAEAPAAPMAPPAAAASLPALAPKRYEMRPRDVALGPHQMFNSYKKLLDFDYIYER</sequence>
<dbReference type="RefSeq" id="WP_016308340.1">
    <property type="nucleotide sequence ID" value="NZ_SSTJ01000003.1"/>
</dbReference>
<feature type="region of interest" description="Disordered" evidence="1">
    <location>
        <begin position="1"/>
        <end position="20"/>
    </location>
</feature>
<proteinExistence type="predicted"/>
<evidence type="ECO:0000313" key="3">
    <source>
        <dbReference type="Proteomes" id="UP000308978"/>
    </source>
</evidence>
<name>A0A4S4G3B5_9ACTN</name>